<evidence type="ECO:0000256" key="3">
    <source>
        <dbReference type="ARBA" id="ARBA00004961"/>
    </source>
</evidence>
<dbReference type="InterPro" id="IPR006148">
    <property type="entry name" value="Glc/Gal-6P_isomerase"/>
</dbReference>
<comment type="pathway">
    <text evidence="3 7">Carbohydrate degradation; pentose phosphate pathway; D-ribulose 5-phosphate from D-glucose 6-phosphate (oxidative stage): step 2/3.</text>
</comment>
<dbReference type="GO" id="GO:0005975">
    <property type="term" value="P:carbohydrate metabolic process"/>
    <property type="evidence" value="ECO:0007669"/>
    <property type="project" value="UniProtKB-UniRule"/>
</dbReference>
<name>A0A1H1KVU3_9MICO</name>
<dbReference type="GO" id="GO:0017057">
    <property type="term" value="F:6-phosphogluconolactonase activity"/>
    <property type="evidence" value="ECO:0007669"/>
    <property type="project" value="UniProtKB-UniRule"/>
</dbReference>
<dbReference type="EMBL" id="LT629734">
    <property type="protein sequence ID" value="SDR66444.1"/>
    <property type="molecule type" value="Genomic_DNA"/>
</dbReference>
<proteinExistence type="inferred from homology"/>
<evidence type="ECO:0000256" key="1">
    <source>
        <dbReference type="ARBA" id="ARBA00000832"/>
    </source>
</evidence>
<accession>A0A1H1KVU3</accession>
<reference evidence="10" key="1">
    <citation type="submission" date="2016-10" db="EMBL/GenBank/DDBJ databases">
        <authorList>
            <person name="Varghese N."/>
            <person name="Submissions S."/>
        </authorList>
    </citation>
    <scope>NUCLEOTIDE SEQUENCE [LARGE SCALE GENOMIC DNA]</scope>
    <source>
        <strain evidence="10">DSM 22965</strain>
    </source>
</reference>
<comment type="catalytic activity">
    <reaction evidence="1 7">
        <text>6-phospho-D-glucono-1,5-lactone + H2O = 6-phospho-D-gluconate + H(+)</text>
        <dbReference type="Rhea" id="RHEA:12556"/>
        <dbReference type="ChEBI" id="CHEBI:15377"/>
        <dbReference type="ChEBI" id="CHEBI:15378"/>
        <dbReference type="ChEBI" id="CHEBI:57955"/>
        <dbReference type="ChEBI" id="CHEBI:58759"/>
        <dbReference type="EC" id="3.1.1.31"/>
    </reaction>
</comment>
<dbReference type="OrthoDB" id="9810967at2"/>
<dbReference type="STRING" id="684552.SAMN04489719_0184"/>
<dbReference type="PANTHER" id="PTHR11054:SF0">
    <property type="entry name" value="6-PHOSPHOGLUCONOLACTONASE"/>
    <property type="match status" value="1"/>
</dbReference>
<comment type="function">
    <text evidence="2 7">Hydrolysis of 6-phosphogluconolactone to 6-phosphogluconate.</text>
</comment>
<feature type="domain" description="Glucosamine/galactosamine-6-phosphate isomerase" evidence="8">
    <location>
        <begin position="7"/>
        <end position="223"/>
    </location>
</feature>
<dbReference type="EC" id="3.1.1.31" evidence="5 7"/>
<dbReference type="InterPro" id="IPR039104">
    <property type="entry name" value="6PGL"/>
</dbReference>
<dbReference type="CDD" id="cd01400">
    <property type="entry name" value="6PGL"/>
    <property type="match status" value="1"/>
</dbReference>
<keyword evidence="7" id="KW-0378">Hydrolase</keyword>
<dbReference type="RefSeq" id="WP_092664944.1">
    <property type="nucleotide sequence ID" value="NZ_LT629734.1"/>
</dbReference>
<gene>
    <name evidence="7" type="primary">pgl</name>
    <name evidence="9" type="ORF">SAMN04489719_0184</name>
</gene>
<dbReference type="InterPro" id="IPR005900">
    <property type="entry name" value="6-phosphogluconolactonase_DevB"/>
</dbReference>
<dbReference type="Pfam" id="PF01182">
    <property type="entry name" value="Glucosamine_iso"/>
    <property type="match status" value="1"/>
</dbReference>
<evidence type="ECO:0000256" key="2">
    <source>
        <dbReference type="ARBA" id="ARBA00002681"/>
    </source>
</evidence>
<dbReference type="SUPFAM" id="SSF100950">
    <property type="entry name" value="NagB/RpiA/CoA transferase-like"/>
    <property type="match status" value="1"/>
</dbReference>
<comment type="similarity">
    <text evidence="4 7">Belongs to the glucosamine/galactosamine-6-phosphate isomerase family. 6-phosphogluconolactonase subfamily.</text>
</comment>
<evidence type="ECO:0000313" key="10">
    <source>
        <dbReference type="Proteomes" id="UP000199649"/>
    </source>
</evidence>
<dbReference type="InterPro" id="IPR037171">
    <property type="entry name" value="NagB/RpiA_transferase-like"/>
</dbReference>
<dbReference type="GO" id="GO:0006098">
    <property type="term" value="P:pentose-phosphate shunt"/>
    <property type="evidence" value="ECO:0007669"/>
    <property type="project" value="UniProtKB-UniPathway"/>
</dbReference>
<evidence type="ECO:0000259" key="8">
    <source>
        <dbReference type="Pfam" id="PF01182"/>
    </source>
</evidence>
<organism evidence="9 10">
    <name type="scientific">Agrococcus carbonis</name>
    <dbReference type="NCBI Taxonomy" id="684552"/>
    <lineage>
        <taxon>Bacteria</taxon>
        <taxon>Bacillati</taxon>
        <taxon>Actinomycetota</taxon>
        <taxon>Actinomycetes</taxon>
        <taxon>Micrococcales</taxon>
        <taxon>Microbacteriaceae</taxon>
        <taxon>Agrococcus</taxon>
    </lineage>
</organism>
<evidence type="ECO:0000256" key="5">
    <source>
        <dbReference type="ARBA" id="ARBA00013198"/>
    </source>
</evidence>
<keyword evidence="10" id="KW-1185">Reference proteome</keyword>
<evidence type="ECO:0000313" key="9">
    <source>
        <dbReference type="EMBL" id="SDR66444.1"/>
    </source>
</evidence>
<evidence type="ECO:0000256" key="6">
    <source>
        <dbReference type="ARBA" id="ARBA00020337"/>
    </source>
</evidence>
<evidence type="ECO:0000256" key="4">
    <source>
        <dbReference type="ARBA" id="ARBA00010662"/>
    </source>
</evidence>
<dbReference type="Proteomes" id="UP000199649">
    <property type="component" value="Chromosome I"/>
</dbReference>
<protein>
    <recommendedName>
        <fullName evidence="6 7">6-phosphogluconolactonase</fullName>
        <shortName evidence="7">6PGL</shortName>
        <ecNumber evidence="5 7">3.1.1.31</ecNumber>
    </recommendedName>
</protein>
<dbReference type="UniPathway" id="UPA00115">
    <property type="reaction ID" value="UER00409"/>
</dbReference>
<dbReference type="Gene3D" id="3.40.50.1360">
    <property type="match status" value="1"/>
</dbReference>
<evidence type="ECO:0000256" key="7">
    <source>
        <dbReference type="RuleBase" id="RU365095"/>
    </source>
</evidence>
<sequence>MTVIVHPDRASLVGQTADRLAALLAELTEAQGRATIALTGGSVGIELLAALADRAVDWERVHVTWSDERFVPADSPDRNARQAREALLDRVPIPAGNVHELPAAAGPGVGDAGLDDAAAAASAMLAELGQIDLTLLGMGPDAHIASLFPGHPGVHEPGVGVIAVRDSPKPPPERISFTVGAITASDRVWLVVAGGDKAEAVSLVRGGAAPEAAPAVTAAGRRETLMLLDAEAAALLEEDGR</sequence>
<dbReference type="AlphaFoldDB" id="A0A1H1KVU3"/>
<dbReference type="NCBIfam" id="TIGR01198">
    <property type="entry name" value="pgl"/>
    <property type="match status" value="1"/>
</dbReference>
<dbReference type="PANTHER" id="PTHR11054">
    <property type="entry name" value="6-PHOSPHOGLUCONOLACTONASE"/>
    <property type="match status" value="1"/>
</dbReference>